<evidence type="ECO:0000259" key="6">
    <source>
        <dbReference type="PROSITE" id="PS50262"/>
    </source>
</evidence>
<dbReference type="PANTHER" id="PTHR23017:SF3">
    <property type="entry name" value="G-PROTEIN COUPLED RECEPTORS FAMILY 1 PROFILE DOMAIN-CONTAINING PROTEIN"/>
    <property type="match status" value="1"/>
</dbReference>
<dbReference type="PROSITE" id="PS50262">
    <property type="entry name" value="G_PROTEIN_RECEP_F1_2"/>
    <property type="match status" value="1"/>
</dbReference>
<gene>
    <name evidence="7" type="ORF">CAUJ_LOCUS15026</name>
</gene>
<keyword evidence="2 5" id="KW-0812">Transmembrane</keyword>
<name>A0A8S1HUS5_9PELO</name>
<dbReference type="SUPFAM" id="SSF81321">
    <property type="entry name" value="Family A G protein-coupled receptor-like"/>
    <property type="match status" value="1"/>
</dbReference>
<keyword evidence="8" id="KW-1185">Reference proteome</keyword>
<feature type="transmembrane region" description="Helical" evidence="5">
    <location>
        <begin position="42"/>
        <end position="69"/>
    </location>
</feature>
<evidence type="ECO:0000313" key="7">
    <source>
        <dbReference type="EMBL" id="CAD6199122.1"/>
    </source>
</evidence>
<comment type="caution">
    <text evidence="7">The sequence shown here is derived from an EMBL/GenBank/DDBJ whole genome shotgun (WGS) entry which is preliminary data.</text>
</comment>
<keyword evidence="4 5" id="KW-0472">Membrane</keyword>
<protein>
    <recommendedName>
        <fullName evidence="6">G-protein coupled receptors family 1 profile domain-containing protein</fullName>
    </recommendedName>
</protein>
<feature type="domain" description="G-protein coupled receptors family 1 profile" evidence="6">
    <location>
        <begin position="22"/>
        <end position="146"/>
    </location>
</feature>
<dbReference type="EMBL" id="CAJGYM010000156">
    <property type="protein sequence ID" value="CAD6199122.1"/>
    <property type="molecule type" value="Genomic_DNA"/>
</dbReference>
<dbReference type="AlphaFoldDB" id="A0A8S1HUS5"/>
<accession>A0A8S1HUS5</accession>
<dbReference type="Gene3D" id="1.20.1070.10">
    <property type="entry name" value="Rhodopsin 7-helix transmembrane proteins"/>
    <property type="match status" value="1"/>
</dbReference>
<organism evidence="7 8">
    <name type="scientific">Caenorhabditis auriculariae</name>
    <dbReference type="NCBI Taxonomy" id="2777116"/>
    <lineage>
        <taxon>Eukaryota</taxon>
        <taxon>Metazoa</taxon>
        <taxon>Ecdysozoa</taxon>
        <taxon>Nematoda</taxon>
        <taxon>Chromadorea</taxon>
        <taxon>Rhabditida</taxon>
        <taxon>Rhabditina</taxon>
        <taxon>Rhabditomorpha</taxon>
        <taxon>Rhabditoidea</taxon>
        <taxon>Rhabditidae</taxon>
        <taxon>Peloderinae</taxon>
        <taxon>Caenorhabditis</taxon>
    </lineage>
</organism>
<dbReference type="InterPro" id="IPR019430">
    <property type="entry name" value="7TM_GPCR_serpentine_rcpt_Srx"/>
</dbReference>
<dbReference type="Pfam" id="PF10328">
    <property type="entry name" value="7TM_GPCR_Srx"/>
    <property type="match status" value="1"/>
</dbReference>
<dbReference type="Proteomes" id="UP000835052">
    <property type="component" value="Unassembled WGS sequence"/>
</dbReference>
<sequence length="146" mass="16266">MLQFRHYASIVMILVSLFGTASNLLAILVISKNSALKNSFGALCFSHCLANLGILAVFGAWAAPLNFFIDNGNEIPSIFINLRIGQICLFFYNISLLSHLCVSMNRFAFIIFPMKAPHLMGRRTTFWIIVVVWIISVLEVLPLNSG</sequence>
<proteinExistence type="predicted"/>
<dbReference type="OrthoDB" id="5800536at2759"/>
<evidence type="ECO:0000256" key="5">
    <source>
        <dbReference type="SAM" id="Phobius"/>
    </source>
</evidence>
<dbReference type="InterPro" id="IPR017452">
    <property type="entry name" value="GPCR_Rhodpsn_7TM"/>
</dbReference>
<feature type="transmembrane region" description="Helical" evidence="5">
    <location>
        <begin position="124"/>
        <end position="143"/>
    </location>
</feature>
<evidence type="ECO:0000256" key="4">
    <source>
        <dbReference type="ARBA" id="ARBA00023136"/>
    </source>
</evidence>
<keyword evidence="3 5" id="KW-1133">Transmembrane helix</keyword>
<comment type="subcellular location">
    <subcellularLocation>
        <location evidence="1">Membrane</location>
    </subcellularLocation>
</comment>
<dbReference type="GO" id="GO:0016020">
    <property type="term" value="C:membrane"/>
    <property type="evidence" value="ECO:0007669"/>
    <property type="project" value="UniProtKB-SubCell"/>
</dbReference>
<feature type="transmembrane region" description="Helical" evidence="5">
    <location>
        <begin position="6"/>
        <end position="30"/>
    </location>
</feature>
<reference evidence="7" key="1">
    <citation type="submission" date="2020-10" db="EMBL/GenBank/DDBJ databases">
        <authorList>
            <person name="Kikuchi T."/>
        </authorList>
    </citation>
    <scope>NUCLEOTIDE SEQUENCE</scope>
    <source>
        <strain evidence="7">NKZ352</strain>
    </source>
</reference>
<evidence type="ECO:0000256" key="2">
    <source>
        <dbReference type="ARBA" id="ARBA00022692"/>
    </source>
</evidence>
<feature type="transmembrane region" description="Helical" evidence="5">
    <location>
        <begin position="89"/>
        <end position="112"/>
    </location>
</feature>
<evidence type="ECO:0000256" key="3">
    <source>
        <dbReference type="ARBA" id="ARBA00022989"/>
    </source>
</evidence>
<evidence type="ECO:0000256" key="1">
    <source>
        <dbReference type="ARBA" id="ARBA00004370"/>
    </source>
</evidence>
<dbReference type="PANTHER" id="PTHR23017">
    <property type="entry name" value="SERPENTINE RECEPTOR, CLASS X"/>
    <property type="match status" value="1"/>
</dbReference>
<evidence type="ECO:0000313" key="8">
    <source>
        <dbReference type="Proteomes" id="UP000835052"/>
    </source>
</evidence>